<accession>A0ABR3YZ06</accession>
<feature type="region of interest" description="Disordered" evidence="1">
    <location>
        <begin position="545"/>
        <end position="644"/>
    </location>
</feature>
<evidence type="ECO:0000313" key="3">
    <source>
        <dbReference type="Proteomes" id="UP001583186"/>
    </source>
</evidence>
<keyword evidence="3" id="KW-1185">Reference proteome</keyword>
<gene>
    <name evidence="2" type="ORF">Sste5346_006477</name>
</gene>
<dbReference type="EMBL" id="JAWCUI010000038">
    <property type="protein sequence ID" value="KAL1893300.1"/>
    <property type="molecule type" value="Genomic_DNA"/>
</dbReference>
<reference evidence="2 3" key="1">
    <citation type="journal article" date="2024" name="IMA Fungus">
        <title>IMA Genome - F19 : A genome assembly and annotation guide to empower mycologists, including annotated draft genome sequences of Ceratocystis pirilliformis, Diaporthe australafricana, Fusarium ophioides, Paecilomyces lecythidis, and Sporothrix stenoceras.</title>
        <authorList>
            <person name="Aylward J."/>
            <person name="Wilson A.M."/>
            <person name="Visagie C.M."/>
            <person name="Spraker J."/>
            <person name="Barnes I."/>
            <person name="Buitendag C."/>
            <person name="Ceriani C."/>
            <person name="Del Mar Angel L."/>
            <person name="du Plessis D."/>
            <person name="Fuchs T."/>
            <person name="Gasser K."/>
            <person name="Kramer D."/>
            <person name="Li W."/>
            <person name="Munsamy K."/>
            <person name="Piso A."/>
            <person name="Price J.L."/>
            <person name="Sonnekus B."/>
            <person name="Thomas C."/>
            <person name="van der Nest A."/>
            <person name="van Dijk A."/>
            <person name="van Heerden A."/>
            <person name="van Vuuren N."/>
            <person name="Yilmaz N."/>
            <person name="Duong T.A."/>
            <person name="van der Merwe N.A."/>
            <person name="Wingfield M.J."/>
            <person name="Wingfield B.D."/>
        </authorList>
    </citation>
    <scope>NUCLEOTIDE SEQUENCE [LARGE SCALE GENOMIC DNA]</scope>
    <source>
        <strain evidence="2 3">CMW 5346</strain>
    </source>
</reference>
<sequence length="714" mass="78423">MVAAGSPDSLAAILTTSPSSSSAAQKRHQSPIRSYGALAFLNFFFHRVTRSGPKLLLYLALLLTSLLVLTQCLPSSVSNQIVSSTSHLWEFRPSGLGGSGGSSKTKPIPSPGDNNAHDALAGGGLRVVVFGENDIATSVQPDTANPLAGNGTSWTRELCIDLGCTTYISYVPVLESPRRSLSSNPLYGAATDEVVRDSKEKGPADDFTYVSEQYPIPWEAPDLYTQVSKFLEQPAPQRPPKETVWVLVSGMWDVWSLAAFPSKTAESYLTSMVFDLISAIEMLYDASHDVKSIAYSNYNAITLDDDIIIASGNQTANINNPEGATSQKSGLKWDDSNFEPFRVVIPLLFDPSLVPGWHLNRPNAPALHTKPEQLRNAVRLTKRWNDYVMEEMNNWMKKNVTFIHPGDREKFDPNAAAAAAAPPAAEAKPATESKAKVPNKLAPMGGAPKGALPNISAKQRRDNSRPNVPTLLRDGILFRMSDYLMDMIIDGQMRMRGIVDKKGFGKLPKDTSFLEVHRPCMAPEFVGLPTESNIKTEKIQFQYEEDEKHHKTALKGVDDPTHTLVAPGPPTGTEKVNDDPTHTHVEPGPPTGTEQPEHNHNPSLSHAKSRYRSKAKAKREEVPWKGPPVPPALPAVSQPQTPPTSPKLLVCEEPDRHLFYTPFSLGVRAIEDIGRLAASVVRASPKTRSAWEMDRHNSIENDRQPASWKEYYHS</sequence>
<feature type="compositionally biased region" description="Basic and acidic residues" evidence="1">
    <location>
        <begin position="575"/>
        <end position="585"/>
    </location>
</feature>
<protein>
    <submittedName>
        <fullName evidence="2">Uncharacterized protein</fullName>
    </submittedName>
</protein>
<organism evidence="2 3">
    <name type="scientific">Sporothrix stenoceras</name>
    <dbReference type="NCBI Taxonomy" id="5173"/>
    <lineage>
        <taxon>Eukaryota</taxon>
        <taxon>Fungi</taxon>
        <taxon>Dikarya</taxon>
        <taxon>Ascomycota</taxon>
        <taxon>Pezizomycotina</taxon>
        <taxon>Sordariomycetes</taxon>
        <taxon>Sordariomycetidae</taxon>
        <taxon>Ophiostomatales</taxon>
        <taxon>Ophiostomataceae</taxon>
        <taxon>Sporothrix</taxon>
    </lineage>
</organism>
<feature type="region of interest" description="Disordered" evidence="1">
    <location>
        <begin position="694"/>
        <end position="714"/>
    </location>
</feature>
<dbReference type="Proteomes" id="UP001583186">
    <property type="component" value="Unassembled WGS sequence"/>
</dbReference>
<evidence type="ECO:0000313" key="2">
    <source>
        <dbReference type="EMBL" id="KAL1893300.1"/>
    </source>
</evidence>
<feature type="compositionally biased region" description="Low complexity" evidence="1">
    <location>
        <begin position="415"/>
        <end position="428"/>
    </location>
</feature>
<name>A0ABR3YZ06_9PEZI</name>
<feature type="compositionally biased region" description="Basic residues" evidence="1">
    <location>
        <begin position="607"/>
        <end position="617"/>
    </location>
</feature>
<feature type="compositionally biased region" description="Basic and acidic residues" evidence="1">
    <location>
        <begin position="694"/>
        <end position="703"/>
    </location>
</feature>
<comment type="caution">
    <text evidence="2">The sequence shown here is derived from an EMBL/GenBank/DDBJ whole genome shotgun (WGS) entry which is preliminary data.</text>
</comment>
<evidence type="ECO:0000256" key="1">
    <source>
        <dbReference type="SAM" id="MobiDB-lite"/>
    </source>
</evidence>
<feature type="region of interest" description="Disordered" evidence="1">
    <location>
        <begin position="93"/>
        <end position="114"/>
    </location>
</feature>
<feature type="region of interest" description="Disordered" evidence="1">
    <location>
        <begin position="414"/>
        <end position="468"/>
    </location>
</feature>
<proteinExistence type="predicted"/>